<name>A0A7D9JDQ7_PARCT</name>
<dbReference type="EMBL" id="CACRXK020014493">
    <property type="protein sequence ID" value="CAB4026924.1"/>
    <property type="molecule type" value="Genomic_DNA"/>
</dbReference>
<keyword evidence="1" id="KW-0968">Cytoplasmic vesicle</keyword>
<feature type="non-terminal residue" evidence="2">
    <location>
        <position position="93"/>
    </location>
</feature>
<dbReference type="GO" id="GO:0005096">
    <property type="term" value="F:GTPase activator activity"/>
    <property type="evidence" value="ECO:0007669"/>
    <property type="project" value="TreeGrafter"/>
</dbReference>
<dbReference type="PANTHER" id="PTHR11141">
    <property type="entry name" value="PROTEIN TRANSPORT PROTEIN SEC23"/>
    <property type="match status" value="1"/>
</dbReference>
<dbReference type="GO" id="GO:0030127">
    <property type="term" value="C:COPII vesicle coat"/>
    <property type="evidence" value="ECO:0007669"/>
    <property type="project" value="InterPro"/>
</dbReference>
<comment type="subcellular location">
    <subcellularLocation>
        <location evidence="1">Cytoplasmic vesicle</location>
        <location evidence="1">COPII-coated vesicle membrane</location>
        <topology evidence="1">Peripheral membrane protein</topology>
        <orientation evidence="1">Cytoplasmic side</orientation>
    </subcellularLocation>
    <subcellularLocation>
        <location evidence="1">Endoplasmic reticulum membrane</location>
        <topology evidence="1">Peripheral membrane protein</topology>
        <orientation evidence="1">Cytoplasmic side</orientation>
    </subcellularLocation>
</comment>
<dbReference type="Pfam" id="PF04810">
    <property type="entry name" value="zf-Sec23_Sec24"/>
    <property type="match status" value="1"/>
</dbReference>
<keyword evidence="1" id="KW-0256">Endoplasmic reticulum</keyword>
<dbReference type="GO" id="GO:0005789">
    <property type="term" value="C:endoplasmic reticulum membrane"/>
    <property type="evidence" value="ECO:0007669"/>
    <property type="project" value="UniProtKB-SubCell"/>
</dbReference>
<dbReference type="Gene3D" id="2.60.40.1670">
    <property type="entry name" value="beta-sandwich domain of Sec23/24"/>
    <property type="match status" value="1"/>
</dbReference>
<keyword evidence="1" id="KW-0472">Membrane</keyword>
<reference evidence="2" key="1">
    <citation type="submission" date="2020-04" db="EMBL/GenBank/DDBJ databases">
        <authorList>
            <person name="Alioto T."/>
            <person name="Alioto T."/>
            <person name="Gomez Garrido J."/>
        </authorList>
    </citation>
    <scope>NUCLEOTIDE SEQUENCE</scope>
    <source>
        <strain evidence="2">A484AB</strain>
    </source>
</reference>
<comment type="function">
    <text evidence="1">Component of the coat protein complex II (COPII) which promotes the formation of transport vesicles from the endoplasmic reticulum (ER). The coat has two main functions, the physical deformation of the endoplasmic reticulum membrane into vesicles and the selection of cargo molecules.</text>
</comment>
<dbReference type="InterPro" id="IPR037364">
    <property type="entry name" value="Sec23"/>
</dbReference>
<accession>A0A7D9JDQ7</accession>
<evidence type="ECO:0000313" key="3">
    <source>
        <dbReference type="Proteomes" id="UP001152795"/>
    </source>
</evidence>
<dbReference type="OrthoDB" id="10256289at2759"/>
<comment type="similarity">
    <text evidence="1">Belongs to the SEC23/SEC24 family. SEC23 subfamily.</text>
</comment>
<evidence type="ECO:0000256" key="1">
    <source>
        <dbReference type="RuleBase" id="RU365030"/>
    </source>
</evidence>
<keyword evidence="1" id="KW-0862">Zinc</keyword>
<keyword evidence="1" id="KW-0931">ER-Golgi transport</keyword>
<keyword evidence="3" id="KW-1185">Reference proteome</keyword>
<comment type="caution">
    <text evidence="2">The sequence shown here is derived from an EMBL/GenBank/DDBJ whole genome shotgun (WGS) entry which is preliminary data.</text>
</comment>
<dbReference type="AlphaFoldDB" id="A0A7D9JDQ7"/>
<keyword evidence="1" id="KW-0813">Transport</keyword>
<dbReference type="InterPro" id="IPR006895">
    <property type="entry name" value="Znf_Sec23_Sec24"/>
</dbReference>
<dbReference type="Proteomes" id="UP001152795">
    <property type="component" value="Unassembled WGS sequence"/>
</dbReference>
<protein>
    <recommendedName>
        <fullName evidence="1">Protein transport protein SEC23</fullName>
    </recommendedName>
</protein>
<keyword evidence="1" id="KW-0653">Protein transport</keyword>
<dbReference type="GO" id="GO:0006886">
    <property type="term" value="P:intracellular protein transport"/>
    <property type="evidence" value="ECO:0007669"/>
    <property type="project" value="InterPro"/>
</dbReference>
<organism evidence="2 3">
    <name type="scientific">Paramuricea clavata</name>
    <name type="common">Red gorgonian</name>
    <name type="synonym">Violescent sea-whip</name>
    <dbReference type="NCBI Taxonomy" id="317549"/>
    <lineage>
        <taxon>Eukaryota</taxon>
        <taxon>Metazoa</taxon>
        <taxon>Cnidaria</taxon>
        <taxon>Anthozoa</taxon>
        <taxon>Octocorallia</taxon>
        <taxon>Malacalcyonacea</taxon>
        <taxon>Plexauridae</taxon>
        <taxon>Paramuricea</taxon>
    </lineage>
</organism>
<keyword evidence="1" id="KW-0963">Cytoplasm</keyword>
<keyword evidence="1" id="KW-0479">Metal-binding</keyword>
<evidence type="ECO:0000313" key="2">
    <source>
        <dbReference type="EMBL" id="CAB4026924.1"/>
    </source>
</evidence>
<dbReference type="GO" id="GO:0090110">
    <property type="term" value="P:COPII-coated vesicle cargo loading"/>
    <property type="evidence" value="ECO:0007669"/>
    <property type="project" value="TreeGrafter"/>
</dbReference>
<dbReference type="SUPFAM" id="SSF81995">
    <property type="entry name" value="beta-sandwich domain of Sec23/24"/>
    <property type="match status" value="1"/>
</dbReference>
<dbReference type="GO" id="GO:0070971">
    <property type="term" value="C:endoplasmic reticulum exit site"/>
    <property type="evidence" value="ECO:0007669"/>
    <property type="project" value="TreeGrafter"/>
</dbReference>
<proteinExistence type="inferred from homology"/>
<gene>
    <name evidence="2" type="ORF">PACLA_8A023147</name>
</gene>
<dbReference type="PANTHER" id="PTHR11141:SF0">
    <property type="entry name" value="PROTEIN TRANSPORT PROTEIN SEC23"/>
    <property type="match status" value="1"/>
</dbReference>
<dbReference type="GO" id="GO:0008270">
    <property type="term" value="F:zinc ion binding"/>
    <property type="evidence" value="ECO:0007669"/>
    <property type="project" value="InterPro"/>
</dbReference>
<sequence>MATYQEFIQQNEDRDGVRFSWNVWPSSRLEATRMVVPVGCMYTPLKERPDLPPICYDPVVCSRSSCKAILNPFCQVDYRAKLWHCNFCFQRNA</sequence>